<dbReference type="EMBL" id="WTPW01001505">
    <property type="protein sequence ID" value="KAF0431894.1"/>
    <property type="molecule type" value="Genomic_DNA"/>
</dbReference>
<dbReference type="InterPro" id="IPR051481">
    <property type="entry name" value="BTB-POZ/Galectin-3-binding"/>
</dbReference>
<dbReference type="OrthoDB" id="2440265at2759"/>
<dbReference type="InterPro" id="IPR000210">
    <property type="entry name" value="BTB/POZ_dom"/>
</dbReference>
<protein>
    <submittedName>
        <fullName evidence="2">Btb/poz domain-containing protein 19-like</fullName>
    </submittedName>
</protein>
<keyword evidence="3" id="KW-1185">Reference proteome</keyword>
<dbReference type="Proteomes" id="UP000439903">
    <property type="component" value="Unassembled WGS sequence"/>
</dbReference>
<dbReference type="AlphaFoldDB" id="A0A8H3X920"/>
<dbReference type="Pfam" id="PF00651">
    <property type="entry name" value="BTB"/>
    <property type="match status" value="1"/>
</dbReference>
<reference evidence="2 3" key="1">
    <citation type="journal article" date="2019" name="Environ. Microbiol.">
        <title>At the nexus of three kingdoms: the genome of the mycorrhizal fungus Gigaspora margarita provides insights into plant, endobacterial and fungal interactions.</title>
        <authorList>
            <person name="Venice F."/>
            <person name="Ghignone S."/>
            <person name="Salvioli di Fossalunga A."/>
            <person name="Amselem J."/>
            <person name="Novero M."/>
            <person name="Xianan X."/>
            <person name="Sedzielewska Toro K."/>
            <person name="Morin E."/>
            <person name="Lipzen A."/>
            <person name="Grigoriev I.V."/>
            <person name="Henrissat B."/>
            <person name="Martin F.M."/>
            <person name="Bonfante P."/>
        </authorList>
    </citation>
    <scope>NUCLEOTIDE SEQUENCE [LARGE SCALE GENOMIC DNA]</scope>
    <source>
        <strain evidence="2 3">BEG34</strain>
    </source>
</reference>
<dbReference type="SUPFAM" id="SSF54695">
    <property type="entry name" value="POZ domain"/>
    <property type="match status" value="1"/>
</dbReference>
<sequence>MAAKYFSDLSDDFKKLYETKEGYDAIIIAGKRPRMKEFKVHSLILRTRSSYFNSAFSKDWAERNDNGYLVLQKPNISSLVFGMILEYLYFGIVNFQGQKNNEIILELLIAADELGIQKLVNSVQEFLSQNRSMFLHSNLIKMFELIATYKVFNNLKKDFLETFIKNCKYFLRQDPIKILHFIIHHEEFNQYWKVVLEAICETPTLLFESKNFRSLEKDVLVMILKCDDLNIKESEIWKRLIKWGISQNLMLRRIRRDVTKFTHEEFMKLEQTLHELIQIVRFHQMNREEFMSEVWPLRYLLPDNLIEDILSNYLISGVIPQYNTFPVRWGNFKIDSAFINKEAALLFTKWIDKKDVGRVIDSSKAICCSNNHGPTFHDLRALNNSNNWQYIRASYANIGIPNSFVISGFEVFQVVKN</sequence>
<evidence type="ECO:0000313" key="3">
    <source>
        <dbReference type="Proteomes" id="UP000439903"/>
    </source>
</evidence>
<dbReference type="InterPro" id="IPR011333">
    <property type="entry name" value="SKP1/BTB/POZ_sf"/>
</dbReference>
<feature type="domain" description="BTB" evidence="1">
    <location>
        <begin position="23"/>
        <end position="97"/>
    </location>
</feature>
<evidence type="ECO:0000313" key="2">
    <source>
        <dbReference type="EMBL" id="KAF0431894.1"/>
    </source>
</evidence>
<accession>A0A8H3X920</accession>
<dbReference type="SMART" id="SM00225">
    <property type="entry name" value="BTB"/>
    <property type="match status" value="1"/>
</dbReference>
<dbReference type="PANTHER" id="PTHR24410">
    <property type="entry name" value="HL07962P-RELATED"/>
    <property type="match status" value="1"/>
</dbReference>
<gene>
    <name evidence="2" type="ORF">F8M41_005362</name>
</gene>
<dbReference type="Gene3D" id="1.25.40.420">
    <property type="match status" value="1"/>
</dbReference>
<organism evidence="2 3">
    <name type="scientific">Gigaspora margarita</name>
    <dbReference type="NCBI Taxonomy" id="4874"/>
    <lineage>
        <taxon>Eukaryota</taxon>
        <taxon>Fungi</taxon>
        <taxon>Fungi incertae sedis</taxon>
        <taxon>Mucoromycota</taxon>
        <taxon>Glomeromycotina</taxon>
        <taxon>Glomeromycetes</taxon>
        <taxon>Diversisporales</taxon>
        <taxon>Gigasporaceae</taxon>
        <taxon>Gigaspora</taxon>
    </lineage>
</organism>
<name>A0A8H3X920_GIGMA</name>
<comment type="caution">
    <text evidence="2">The sequence shown here is derived from an EMBL/GenBank/DDBJ whole genome shotgun (WGS) entry which is preliminary data.</text>
</comment>
<dbReference type="Gene3D" id="3.30.710.10">
    <property type="entry name" value="Potassium Channel Kv1.1, Chain A"/>
    <property type="match status" value="1"/>
</dbReference>
<proteinExistence type="predicted"/>
<dbReference type="PROSITE" id="PS50097">
    <property type="entry name" value="BTB"/>
    <property type="match status" value="1"/>
</dbReference>
<evidence type="ECO:0000259" key="1">
    <source>
        <dbReference type="PROSITE" id="PS50097"/>
    </source>
</evidence>
<dbReference type="PANTHER" id="PTHR24410:SF23">
    <property type="entry name" value="BTB DOMAIN-CONTAINING PROTEIN-RELATED"/>
    <property type="match status" value="1"/>
</dbReference>